<dbReference type="STRING" id="34103.SAMN05421778_10383"/>
<evidence type="ECO:0000313" key="3">
    <source>
        <dbReference type="Proteomes" id="UP000026714"/>
    </source>
</evidence>
<proteinExistence type="predicted"/>
<sequence>MHQMRLLSASLVLAFGLTACGGSDSPDTPVVPVASASSGVLVDDLIAGATVFCDDNGNGVLDAGEKSAVTDSAGAYAFSSACSSQIASVAETGYDLTTLKAPKGQFIAPAGSGVVSPFTTLKVVSGLSDTEFQAVLSGLGLAGIDVATFNPVTDSARATTAAAVAKVLADIAELSAEAGGSPAAAFRGAVAAIATQARSSTTPVFASETSLRAMVNAAVSAGLEAGNKNSSGNAVWSASQLAAAVELSTQGLTVLAQKTREAASLSAAKDLLSSTAVLTLVGSVDLSDSSAVAAAKTQLSDATELTKPQYIYLSDDSIEIVPLQGEEVTATMTQFESSAGLTLSGQTLASLEHVWLPLTATSLALPKGGADLVLGIEIENTATGGILQARLAGVTLSRDSQGTVKAMIDDAARLHLYLKTGTGIEIGTGTKAITDISAKILCSCDSGVGIDLQKIADGLRKNFPDNTSLIDKTLAETGTFRVRMVATGADMRRADGTRLGLSRIAVRTPGSSATAAEVGGVAIQGRVTF</sequence>
<name>A0A059KQK7_9BURK</name>
<gene>
    <name evidence="2" type="ORF">X805_06940</name>
</gene>
<feature type="chain" id="PRO_5001576701" description="Carboxypeptidase regulatory-like domain-containing protein" evidence="1">
    <location>
        <begin position="22"/>
        <end position="529"/>
    </location>
</feature>
<evidence type="ECO:0000313" key="2">
    <source>
        <dbReference type="EMBL" id="KDB53716.1"/>
    </source>
</evidence>
<dbReference type="AlphaFoldDB" id="A0A059KQK7"/>
<dbReference type="RefSeq" id="WP_037478231.1">
    <property type="nucleotide sequence ID" value="NZ_AZRA01000017.1"/>
</dbReference>
<comment type="caution">
    <text evidence="2">The sequence shown here is derived from an EMBL/GenBank/DDBJ whole genome shotgun (WGS) entry which is preliminary data.</text>
</comment>
<keyword evidence="1" id="KW-0732">Signal</keyword>
<dbReference type="EMBL" id="AZRA01000017">
    <property type="protein sequence ID" value="KDB53716.1"/>
    <property type="molecule type" value="Genomic_DNA"/>
</dbReference>
<evidence type="ECO:0008006" key="4">
    <source>
        <dbReference type="Google" id="ProtNLM"/>
    </source>
</evidence>
<dbReference type="PATRIC" id="fig|1286631.3.peg.684"/>
<reference evidence="2 3" key="1">
    <citation type="journal article" date="2014" name="FEMS Microbiol. Ecol.">
        <title>Sphaerotilus natans encrusted with nanoball-shaped Fe(III) oxide minerals formed by nitrate-reducing mixotrophic Fe(II) oxidation.</title>
        <authorList>
            <person name="Park S."/>
            <person name="Kim D.H."/>
            <person name="Lee J.H."/>
            <person name="Hur H.G."/>
        </authorList>
    </citation>
    <scope>NUCLEOTIDE SEQUENCE [LARGE SCALE GENOMIC DNA]</scope>
    <source>
        <strain evidence="2 3">DSM 6575</strain>
    </source>
</reference>
<dbReference type="SUPFAM" id="SSF117074">
    <property type="entry name" value="Hypothetical protein PA1324"/>
    <property type="match status" value="1"/>
</dbReference>
<accession>A0A059KQK7</accession>
<dbReference type="Proteomes" id="UP000026714">
    <property type="component" value="Unassembled WGS sequence"/>
</dbReference>
<keyword evidence="3" id="KW-1185">Reference proteome</keyword>
<feature type="signal peptide" evidence="1">
    <location>
        <begin position="1"/>
        <end position="21"/>
    </location>
</feature>
<dbReference type="eggNOG" id="COG2931">
    <property type="taxonomic scope" value="Bacteria"/>
</dbReference>
<dbReference type="PROSITE" id="PS51257">
    <property type="entry name" value="PROKAR_LIPOPROTEIN"/>
    <property type="match status" value="1"/>
</dbReference>
<evidence type="ECO:0000256" key="1">
    <source>
        <dbReference type="SAM" id="SignalP"/>
    </source>
</evidence>
<protein>
    <recommendedName>
        <fullName evidence="4">Carboxypeptidase regulatory-like domain-containing protein</fullName>
    </recommendedName>
</protein>
<organism evidence="2 3">
    <name type="scientific">Sphaerotilus natans subsp. natans DSM 6575</name>
    <dbReference type="NCBI Taxonomy" id="1286631"/>
    <lineage>
        <taxon>Bacteria</taxon>
        <taxon>Pseudomonadati</taxon>
        <taxon>Pseudomonadota</taxon>
        <taxon>Betaproteobacteria</taxon>
        <taxon>Burkholderiales</taxon>
        <taxon>Sphaerotilaceae</taxon>
        <taxon>Sphaerotilus</taxon>
    </lineage>
</organism>